<dbReference type="Pfam" id="PF00650">
    <property type="entry name" value="CRAL_TRIO"/>
    <property type="match status" value="1"/>
</dbReference>
<dbReference type="Proteomes" id="UP001566132">
    <property type="component" value="Unassembled WGS sequence"/>
</dbReference>
<gene>
    <name evidence="2" type="ORF">ABEB36_005621</name>
</gene>
<proteinExistence type="predicted"/>
<evidence type="ECO:0000313" key="3">
    <source>
        <dbReference type="Proteomes" id="UP001566132"/>
    </source>
</evidence>
<protein>
    <recommendedName>
        <fullName evidence="1">CRAL-TRIO domain-containing protein</fullName>
    </recommendedName>
</protein>
<dbReference type="EMBL" id="JBDJPC010000004">
    <property type="protein sequence ID" value="KAL1506223.1"/>
    <property type="molecule type" value="Genomic_DNA"/>
</dbReference>
<dbReference type="InterPro" id="IPR001251">
    <property type="entry name" value="CRAL-TRIO_dom"/>
</dbReference>
<accession>A0ABD1EYZ8</accession>
<dbReference type="Gene3D" id="3.40.525.10">
    <property type="entry name" value="CRAL-TRIO lipid binding domain"/>
    <property type="match status" value="1"/>
</dbReference>
<sequence>MIQISRATVKIMENSSKTEHVNIIKEWLKKQQHLPQLINDTLLIRFLHTCNFSIEQTKNLIDLFYTLRWHTPEIFTDRDPASPEIQEIFQNFDFIPMPKLSKNNEKIFVYHIKTPDPAKYHFINALKAFFIFADVRMAIEEKIPEGEIPIFDMTNFTLKHLTKINLHVLKKYMIYTQEAHPIKLKQIHLINVPSFLDRCMQIVRPFMKSEVGKMVHTHLPNSCTLFDFLPKELLPIEYGGEAGSIQDIKKWWLEKIMEHRDYINDSSRWAVDESKRTCDNNNSEKKMFGLEGSFRSLAID</sequence>
<dbReference type="SUPFAM" id="SSF52087">
    <property type="entry name" value="CRAL/TRIO domain"/>
    <property type="match status" value="1"/>
</dbReference>
<evidence type="ECO:0000259" key="1">
    <source>
        <dbReference type="PROSITE" id="PS50191"/>
    </source>
</evidence>
<dbReference type="InterPro" id="IPR036865">
    <property type="entry name" value="CRAL-TRIO_dom_sf"/>
</dbReference>
<dbReference type="SMART" id="SM00516">
    <property type="entry name" value="SEC14"/>
    <property type="match status" value="1"/>
</dbReference>
<reference evidence="2 3" key="1">
    <citation type="submission" date="2024-05" db="EMBL/GenBank/DDBJ databases">
        <title>Genetic variation in Jamaican populations of the coffee berry borer (Hypothenemus hampei).</title>
        <authorList>
            <person name="Errbii M."/>
            <person name="Myrie A."/>
        </authorList>
    </citation>
    <scope>NUCLEOTIDE SEQUENCE [LARGE SCALE GENOMIC DNA]</scope>
    <source>
        <strain evidence="2">JA-Hopewell-2020-01-JO</strain>
        <tissue evidence="2">Whole body</tissue>
    </source>
</reference>
<dbReference type="Gene3D" id="1.20.5.1200">
    <property type="entry name" value="Alpha-tocopherol transfer"/>
    <property type="match status" value="1"/>
</dbReference>
<dbReference type="PROSITE" id="PS50191">
    <property type="entry name" value="CRAL_TRIO"/>
    <property type="match status" value="1"/>
</dbReference>
<feature type="domain" description="CRAL-TRIO" evidence="1">
    <location>
        <begin position="82"/>
        <end position="246"/>
    </location>
</feature>
<dbReference type="SUPFAM" id="SSF46938">
    <property type="entry name" value="CRAL/TRIO N-terminal domain"/>
    <property type="match status" value="1"/>
</dbReference>
<dbReference type="AlphaFoldDB" id="A0ABD1EYZ8"/>
<name>A0ABD1EYZ8_HYPHA</name>
<dbReference type="PANTHER" id="PTHR10174">
    <property type="entry name" value="ALPHA-TOCOPHEROL TRANSFER PROTEIN-RELATED"/>
    <property type="match status" value="1"/>
</dbReference>
<keyword evidence="3" id="KW-1185">Reference proteome</keyword>
<evidence type="ECO:0000313" key="2">
    <source>
        <dbReference type="EMBL" id="KAL1506223.1"/>
    </source>
</evidence>
<dbReference type="PANTHER" id="PTHR10174:SF222">
    <property type="entry name" value="GH10083P-RELATED"/>
    <property type="match status" value="1"/>
</dbReference>
<dbReference type="CDD" id="cd00170">
    <property type="entry name" value="SEC14"/>
    <property type="match status" value="1"/>
</dbReference>
<comment type="caution">
    <text evidence="2">The sequence shown here is derived from an EMBL/GenBank/DDBJ whole genome shotgun (WGS) entry which is preliminary data.</text>
</comment>
<dbReference type="PRINTS" id="PR00180">
    <property type="entry name" value="CRETINALDHBP"/>
</dbReference>
<dbReference type="InterPro" id="IPR036273">
    <property type="entry name" value="CRAL/TRIO_N_dom_sf"/>
</dbReference>
<organism evidence="2 3">
    <name type="scientific">Hypothenemus hampei</name>
    <name type="common">Coffee berry borer</name>
    <dbReference type="NCBI Taxonomy" id="57062"/>
    <lineage>
        <taxon>Eukaryota</taxon>
        <taxon>Metazoa</taxon>
        <taxon>Ecdysozoa</taxon>
        <taxon>Arthropoda</taxon>
        <taxon>Hexapoda</taxon>
        <taxon>Insecta</taxon>
        <taxon>Pterygota</taxon>
        <taxon>Neoptera</taxon>
        <taxon>Endopterygota</taxon>
        <taxon>Coleoptera</taxon>
        <taxon>Polyphaga</taxon>
        <taxon>Cucujiformia</taxon>
        <taxon>Curculionidae</taxon>
        <taxon>Scolytinae</taxon>
        <taxon>Hypothenemus</taxon>
    </lineage>
</organism>